<dbReference type="KEGG" id="tsr:106542042"/>
<evidence type="ECO:0000313" key="3">
    <source>
        <dbReference type="RefSeq" id="XP_013913121.1"/>
    </source>
</evidence>
<gene>
    <name evidence="3" type="primary">LOC106542042</name>
</gene>
<dbReference type="OrthoDB" id="8840463at2759"/>
<accession>A0A6I9XG35</accession>
<reference evidence="3" key="1">
    <citation type="submission" date="2025-08" db="UniProtKB">
        <authorList>
            <consortium name="RefSeq"/>
        </authorList>
    </citation>
    <scope>IDENTIFICATION</scope>
</reference>
<sequence>MSQTSQHRTGSRRNSRPVSVKTFESVPVEPTIKVVQDENQTDSGMILASEELEALEEKAKELALPFSGLISSKSNESVMSEASNPTSGYQSGYHSDDMDIAMYPSEETELLMLRDDASQTSFVAYGPAISLSSQSV</sequence>
<feature type="region of interest" description="Disordered" evidence="1">
    <location>
        <begin position="74"/>
        <end position="93"/>
    </location>
</feature>
<dbReference type="GeneID" id="106542042"/>
<dbReference type="RefSeq" id="XP_013913121.1">
    <property type="nucleotide sequence ID" value="XM_014057646.1"/>
</dbReference>
<evidence type="ECO:0000313" key="2">
    <source>
        <dbReference type="Proteomes" id="UP000504617"/>
    </source>
</evidence>
<dbReference type="Proteomes" id="UP000504617">
    <property type="component" value="Unplaced"/>
</dbReference>
<keyword evidence="2" id="KW-1185">Reference proteome</keyword>
<protein>
    <submittedName>
        <fullName evidence="3">Vascular endothelial growth factor receptor 2-like</fullName>
    </submittedName>
</protein>
<evidence type="ECO:0000256" key="1">
    <source>
        <dbReference type="SAM" id="MobiDB-lite"/>
    </source>
</evidence>
<name>A0A6I9XG35_9SAUR</name>
<organism evidence="2 3">
    <name type="scientific">Thamnophis sirtalis</name>
    <dbReference type="NCBI Taxonomy" id="35019"/>
    <lineage>
        <taxon>Eukaryota</taxon>
        <taxon>Metazoa</taxon>
        <taxon>Chordata</taxon>
        <taxon>Craniata</taxon>
        <taxon>Vertebrata</taxon>
        <taxon>Euteleostomi</taxon>
        <taxon>Lepidosauria</taxon>
        <taxon>Squamata</taxon>
        <taxon>Bifurcata</taxon>
        <taxon>Unidentata</taxon>
        <taxon>Episquamata</taxon>
        <taxon>Toxicofera</taxon>
        <taxon>Serpentes</taxon>
        <taxon>Colubroidea</taxon>
        <taxon>Colubridae</taxon>
        <taxon>Natricinae</taxon>
        <taxon>Thamnophis</taxon>
    </lineage>
</organism>
<proteinExistence type="predicted"/>
<feature type="region of interest" description="Disordered" evidence="1">
    <location>
        <begin position="1"/>
        <end position="24"/>
    </location>
</feature>
<dbReference type="AlphaFoldDB" id="A0A6I9XG35"/>